<accession>A0AAP5I2F7</accession>
<comment type="caution">
    <text evidence="5">The sequence shown here is derived from an EMBL/GenBank/DDBJ whole genome shotgun (WGS) entry which is preliminary data.</text>
</comment>
<dbReference type="AlphaFoldDB" id="A0AAP5I2F7"/>
<evidence type="ECO:0000256" key="2">
    <source>
        <dbReference type="ARBA" id="ARBA00022741"/>
    </source>
</evidence>
<sequence length="180" mass="20325">MEILRVVVTGGVGAGKTTFIRTISEIEVVDTERKATDETAQLKETTTVALDFGRITIKNNQSLHLYGTPGQTRFEFMWDILMPKAHAYILLVDSHRPEHFRSCRKILNFINQRVQIPYIIGMTHPDCPNAWEKEDVAIALGLLDKAVQPPLITVNATDHSSVFQALIVLVQQFASYYQLN</sequence>
<keyword evidence="4" id="KW-0342">GTP-binding</keyword>
<evidence type="ECO:0000313" key="6">
    <source>
        <dbReference type="Proteomes" id="UP000667802"/>
    </source>
</evidence>
<keyword evidence="6" id="KW-1185">Reference proteome</keyword>
<dbReference type="InterPro" id="IPR052705">
    <property type="entry name" value="Gliding_Motility_GTPase"/>
</dbReference>
<dbReference type="SUPFAM" id="SSF52540">
    <property type="entry name" value="P-loop containing nucleoside triphosphate hydrolases"/>
    <property type="match status" value="1"/>
</dbReference>
<dbReference type="RefSeq" id="WP_208338838.1">
    <property type="nucleotide sequence ID" value="NZ_CAWQFN010000334.1"/>
</dbReference>
<dbReference type="PANTHER" id="PTHR42708:SF1">
    <property type="entry name" value="GLIDING MOTILITY PROTEIN MGLA"/>
    <property type="match status" value="1"/>
</dbReference>
<keyword evidence="2" id="KW-0547">Nucleotide-binding</keyword>
<evidence type="ECO:0000256" key="4">
    <source>
        <dbReference type="ARBA" id="ARBA00023134"/>
    </source>
</evidence>
<name>A0AAP5I2F7_9CYAN</name>
<dbReference type="Pfam" id="PF03029">
    <property type="entry name" value="ATP_bind_1"/>
    <property type="match status" value="1"/>
</dbReference>
<evidence type="ECO:0000313" key="5">
    <source>
        <dbReference type="EMBL" id="MDR9893470.1"/>
    </source>
</evidence>
<evidence type="ECO:0000256" key="1">
    <source>
        <dbReference type="ARBA" id="ARBA00005290"/>
    </source>
</evidence>
<proteinExistence type="inferred from homology"/>
<dbReference type="EMBL" id="JAALHA020000001">
    <property type="protein sequence ID" value="MDR9893470.1"/>
    <property type="molecule type" value="Genomic_DNA"/>
</dbReference>
<dbReference type="Proteomes" id="UP000667802">
    <property type="component" value="Unassembled WGS sequence"/>
</dbReference>
<dbReference type="GO" id="GO:0005525">
    <property type="term" value="F:GTP binding"/>
    <property type="evidence" value="ECO:0007669"/>
    <property type="project" value="UniProtKB-KW"/>
</dbReference>
<dbReference type="GO" id="GO:0016787">
    <property type="term" value="F:hydrolase activity"/>
    <property type="evidence" value="ECO:0007669"/>
    <property type="project" value="UniProtKB-KW"/>
</dbReference>
<keyword evidence="3" id="KW-0378">Hydrolase</keyword>
<dbReference type="PANTHER" id="PTHR42708">
    <property type="entry name" value="ATP/GTP-BINDING PROTEIN-RELATED"/>
    <property type="match status" value="1"/>
</dbReference>
<dbReference type="Gene3D" id="3.40.50.300">
    <property type="entry name" value="P-loop containing nucleotide triphosphate hydrolases"/>
    <property type="match status" value="1"/>
</dbReference>
<organism evidence="5 6">
    <name type="scientific">Aetokthonos hydrillicola Thurmond2011</name>
    <dbReference type="NCBI Taxonomy" id="2712845"/>
    <lineage>
        <taxon>Bacteria</taxon>
        <taxon>Bacillati</taxon>
        <taxon>Cyanobacteriota</taxon>
        <taxon>Cyanophyceae</taxon>
        <taxon>Nostocales</taxon>
        <taxon>Hapalosiphonaceae</taxon>
        <taxon>Aetokthonos</taxon>
    </lineage>
</organism>
<dbReference type="InterPro" id="IPR027417">
    <property type="entry name" value="P-loop_NTPase"/>
</dbReference>
<gene>
    <name evidence="5" type="ORF">G7B40_002555</name>
</gene>
<protein>
    <submittedName>
        <fullName evidence="5">ATP/GTP-binding protein</fullName>
    </submittedName>
</protein>
<evidence type="ECO:0000256" key="3">
    <source>
        <dbReference type="ARBA" id="ARBA00022801"/>
    </source>
</evidence>
<dbReference type="CDD" id="cd00882">
    <property type="entry name" value="Ras_like_GTPase"/>
    <property type="match status" value="1"/>
</dbReference>
<reference evidence="6" key="1">
    <citation type="journal article" date="2021" name="Science">
        <title>Hunting the eagle killer: A cyanobacterial neurotoxin causes vacuolar myelinopathy.</title>
        <authorList>
            <person name="Breinlinger S."/>
            <person name="Phillips T.J."/>
            <person name="Haram B.N."/>
            <person name="Mares J."/>
            <person name="Martinez Yerena J.A."/>
            <person name="Hrouzek P."/>
            <person name="Sobotka R."/>
            <person name="Henderson W.M."/>
            <person name="Schmieder P."/>
            <person name="Williams S.M."/>
            <person name="Lauderdale J.D."/>
            <person name="Wilde H.D."/>
            <person name="Gerrin W."/>
            <person name="Kust A."/>
            <person name="Washington J.W."/>
            <person name="Wagner C."/>
            <person name="Geier B."/>
            <person name="Liebeke M."/>
            <person name="Enke H."/>
            <person name="Niedermeyer T.H.J."/>
            <person name="Wilde S.B."/>
        </authorList>
    </citation>
    <scope>NUCLEOTIDE SEQUENCE [LARGE SCALE GENOMIC DNA]</scope>
    <source>
        <strain evidence="6">Thurmond2011</strain>
    </source>
</reference>
<dbReference type="InterPro" id="IPR004130">
    <property type="entry name" value="Gpn"/>
</dbReference>
<comment type="similarity">
    <text evidence="1">Belongs to the GPN-loop GTPase family.</text>
</comment>